<dbReference type="OrthoDB" id="6707343at2759"/>
<dbReference type="Proteomes" id="UP000801492">
    <property type="component" value="Unassembled WGS sequence"/>
</dbReference>
<protein>
    <recommendedName>
        <fullName evidence="3">DDE Tnp4 domain-containing protein</fullName>
    </recommendedName>
</protein>
<name>A0A8K0FZK7_IGNLU</name>
<proteinExistence type="predicted"/>
<gene>
    <name evidence="1" type="ORF">ILUMI_25515</name>
</gene>
<organism evidence="1 2">
    <name type="scientific">Ignelater luminosus</name>
    <name type="common">Cucubano</name>
    <name type="synonym">Pyrophorus luminosus</name>
    <dbReference type="NCBI Taxonomy" id="2038154"/>
    <lineage>
        <taxon>Eukaryota</taxon>
        <taxon>Metazoa</taxon>
        <taxon>Ecdysozoa</taxon>
        <taxon>Arthropoda</taxon>
        <taxon>Hexapoda</taxon>
        <taxon>Insecta</taxon>
        <taxon>Pterygota</taxon>
        <taxon>Neoptera</taxon>
        <taxon>Endopterygota</taxon>
        <taxon>Coleoptera</taxon>
        <taxon>Polyphaga</taxon>
        <taxon>Elateriformia</taxon>
        <taxon>Elateroidea</taxon>
        <taxon>Elateridae</taxon>
        <taxon>Agrypninae</taxon>
        <taxon>Pyrophorini</taxon>
        <taxon>Ignelater</taxon>
    </lineage>
</organism>
<accession>A0A8K0FZK7</accession>
<comment type="caution">
    <text evidence="1">The sequence shown here is derived from an EMBL/GenBank/DDBJ whole genome shotgun (WGS) entry which is preliminary data.</text>
</comment>
<evidence type="ECO:0008006" key="3">
    <source>
        <dbReference type="Google" id="ProtNLM"/>
    </source>
</evidence>
<reference evidence="1" key="1">
    <citation type="submission" date="2019-08" db="EMBL/GenBank/DDBJ databases">
        <title>The genome of the North American firefly Photinus pyralis.</title>
        <authorList>
            <consortium name="Photinus pyralis genome working group"/>
            <person name="Fallon T.R."/>
            <person name="Sander Lower S.E."/>
            <person name="Weng J.-K."/>
        </authorList>
    </citation>
    <scope>NUCLEOTIDE SEQUENCE</scope>
    <source>
        <strain evidence="1">TRF0915ILg1</strain>
        <tissue evidence="1">Whole body</tissue>
    </source>
</reference>
<dbReference type="AlphaFoldDB" id="A0A8K0FZK7"/>
<sequence>MSHEANLKVNTGYPLVNIDRFDKIPSSPSVTYTKLIPITDGFSNLSTSEVLMQHNIHLARKKELHDNMNTSSEQEVQDDCCIIEELLQNGIVDKDCVLLETESSNAAESETVIFNQIAETSTILNTEVSYSSQSINNKPIYVNSVKKKRTKINTKCVNKEEDFNYSENTARTEINRQHIKTELTDESLYSYDFNSEIIIKEEPNDSMLVEEPTDDIQKRNSETIQNFLNENPLVFTTFCGLPNISMFNALLRYVEDEMQELKGVTKFEQLFSVLTKLHKNEDNLYLNKYIFPPAYVYTVEVLYKKLKLWSKNLPDLSQVPEILTSEFGPIEQAAIIGIQTVHIRSNCPTFFNKVKSVKYIIGYSAFGEVFFVSKAYVSNLETVRLILDCGILRKLPENQWIFFYSSGVLCATQVTKSHIKKSPNIKDVNQIISEKAERYITCVVNRLYDNFKVLHLIPDFMLQNNQNVCFLDKLVYVCCMLLNMLPRVTYK</sequence>
<evidence type="ECO:0000313" key="2">
    <source>
        <dbReference type="Proteomes" id="UP000801492"/>
    </source>
</evidence>
<keyword evidence="2" id="KW-1185">Reference proteome</keyword>
<dbReference type="EMBL" id="VTPC01090933">
    <property type="protein sequence ID" value="KAF2880651.1"/>
    <property type="molecule type" value="Genomic_DNA"/>
</dbReference>
<evidence type="ECO:0000313" key="1">
    <source>
        <dbReference type="EMBL" id="KAF2880651.1"/>
    </source>
</evidence>